<dbReference type="Proteomes" id="UP000831684">
    <property type="component" value="Chromosome"/>
</dbReference>
<sequence length="457" mass="47248">MAGRLYRRTSARARLATERAFHAAERFLHIEAVSGLVLLAAAAIALIWANSPYAQSYHDLWHAPLSFGIGGLTVSHSLHFWVNDALMTLFFLVVGMEIRREIHEGALSKLRAAVLPMAAAVGGVALPALIYVALNPVPGQIEGWAVPTATDIAFAVGVLALLGRSIPPNLRVFLLALAIIDDIAAILIIALFYSGGIDPAGLLIGLAGLAMVVALQMAGIGSAWAYVLPGAVLWIGLLQAGAHPTLAGVMLGMLTPVLPARGREPALNAAMRALDEIRARAARSPEAAASLLPPLRRLALAQREMTPPVTRVQMLLHPYVAYGVMPIFALANAGVSLDGVDLGRADAFAVMAGVVVALVVGKPLGVFAASWLVVRAGWGSLPPGVTWGGVLLVGLLAGIGFTMSIFIATLAFADPALLGAAKLGVLVASLTAVGLGLGWGLVQARRARAVAAASASA</sequence>
<keyword evidence="5 6" id="KW-0472">Membrane</keyword>
<keyword evidence="6" id="KW-0739">Sodium transport</keyword>
<feature type="transmembrane region" description="Helical" evidence="6">
    <location>
        <begin position="110"/>
        <end position="132"/>
    </location>
</feature>
<protein>
    <recommendedName>
        <fullName evidence="6">Na(+)/H(+) antiporter NhaA</fullName>
    </recommendedName>
    <alternativeName>
        <fullName evidence="6">Sodium/proton antiporter NhaA</fullName>
    </alternativeName>
</protein>
<dbReference type="GO" id="GO:0005886">
    <property type="term" value="C:plasma membrane"/>
    <property type="evidence" value="ECO:0007669"/>
    <property type="project" value="UniProtKB-SubCell"/>
</dbReference>
<accession>A0A9E6ZVL5</accession>
<evidence type="ECO:0000313" key="7">
    <source>
        <dbReference type="EMBL" id="UOK72524.1"/>
    </source>
</evidence>
<name>A0A9E6ZVL5_9HYPH</name>
<feature type="transmembrane region" description="Helical" evidence="6">
    <location>
        <begin position="144"/>
        <end position="162"/>
    </location>
</feature>
<dbReference type="KEGG" id="apol:K9D25_07425"/>
<keyword evidence="6" id="KW-0050">Antiport</keyword>
<feature type="transmembrane region" description="Helical" evidence="6">
    <location>
        <begin position="423"/>
        <end position="442"/>
    </location>
</feature>
<proteinExistence type="inferred from homology"/>
<dbReference type="HAMAP" id="MF_01844">
    <property type="entry name" value="NhaA"/>
    <property type="match status" value="1"/>
</dbReference>
<comment type="similarity">
    <text evidence="6">Belongs to the NhaA Na(+)/H(+) (TC 2.A.33) antiporter family.</text>
</comment>
<dbReference type="GO" id="GO:0015385">
    <property type="term" value="F:sodium:proton antiporter activity"/>
    <property type="evidence" value="ECO:0007669"/>
    <property type="project" value="UniProtKB-UniRule"/>
</dbReference>
<feature type="transmembrane region" description="Helical" evidence="6">
    <location>
        <begin position="347"/>
        <end position="373"/>
    </location>
</feature>
<evidence type="ECO:0000256" key="3">
    <source>
        <dbReference type="ARBA" id="ARBA00022692"/>
    </source>
</evidence>
<dbReference type="AlphaFoldDB" id="A0A9E6ZVL5"/>
<evidence type="ECO:0000256" key="4">
    <source>
        <dbReference type="ARBA" id="ARBA00022989"/>
    </source>
</evidence>
<comment type="function">
    <text evidence="6">Na(+)/H(+) antiporter that extrudes sodium in exchange for external protons.</text>
</comment>
<dbReference type="NCBIfam" id="TIGR00773">
    <property type="entry name" value="NhaA"/>
    <property type="match status" value="1"/>
</dbReference>
<evidence type="ECO:0000256" key="6">
    <source>
        <dbReference type="HAMAP-Rule" id="MF_01844"/>
    </source>
</evidence>
<dbReference type="PANTHER" id="PTHR30341">
    <property type="entry name" value="SODIUM ION/PROTON ANTIPORTER NHAA-RELATED"/>
    <property type="match status" value="1"/>
</dbReference>
<reference evidence="7" key="1">
    <citation type="submission" date="2021-09" db="EMBL/GenBank/DDBJ databases">
        <title>Network and meta-omics reveal the key degrader and cooperation patterns in an efficient 1,4-dioxane-degrading microbial community.</title>
        <authorList>
            <person name="Dai C."/>
        </authorList>
    </citation>
    <scope>NUCLEOTIDE SEQUENCE</scope>
    <source>
        <strain evidence="7">ZM13</strain>
    </source>
</reference>
<comment type="subcellular location">
    <subcellularLocation>
        <location evidence="1">Cell inner membrane</location>
        <topology evidence="1">Multi-pass membrane protein</topology>
    </subcellularLocation>
    <subcellularLocation>
        <location evidence="6">Cell membrane</location>
        <topology evidence="6">Multi-pass membrane protein</topology>
    </subcellularLocation>
</comment>
<keyword evidence="3 6" id="KW-0812">Transmembrane</keyword>
<dbReference type="InterPro" id="IPR023171">
    <property type="entry name" value="Na/H_antiporter_dom_sf"/>
</dbReference>
<keyword evidence="6" id="KW-0406">Ion transport</keyword>
<keyword evidence="6" id="KW-0915">Sodium</keyword>
<comment type="catalytic activity">
    <reaction evidence="6">
        <text>Na(+)(in) + 2 H(+)(out) = Na(+)(out) + 2 H(+)(in)</text>
        <dbReference type="Rhea" id="RHEA:29251"/>
        <dbReference type="ChEBI" id="CHEBI:15378"/>
        <dbReference type="ChEBI" id="CHEBI:29101"/>
    </reaction>
</comment>
<evidence type="ECO:0000256" key="2">
    <source>
        <dbReference type="ARBA" id="ARBA00022475"/>
    </source>
</evidence>
<feature type="transmembrane region" description="Helical" evidence="6">
    <location>
        <begin position="80"/>
        <end position="98"/>
    </location>
</feature>
<dbReference type="GO" id="GO:0006885">
    <property type="term" value="P:regulation of pH"/>
    <property type="evidence" value="ECO:0007669"/>
    <property type="project" value="UniProtKB-UniRule"/>
</dbReference>
<feature type="transmembrane region" description="Helical" evidence="6">
    <location>
        <begin position="174"/>
        <end position="194"/>
    </location>
</feature>
<dbReference type="Gene3D" id="1.20.1530.10">
    <property type="entry name" value="Na+/H+ antiporter like domain"/>
    <property type="match status" value="1"/>
</dbReference>
<dbReference type="PANTHER" id="PTHR30341:SF0">
    <property type="entry name" value="NA(+)_H(+) ANTIPORTER NHAA"/>
    <property type="match status" value="1"/>
</dbReference>
<feature type="transmembrane region" description="Helical" evidence="6">
    <location>
        <begin position="385"/>
        <end position="411"/>
    </location>
</feature>
<keyword evidence="4 6" id="KW-1133">Transmembrane helix</keyword>
<organism evidence="7 8">
    <name type="scientific">Ancylobacter polymorphus</name>
    <dbReference type="NCBI Taxonomy" id="223390"/>
    <lineage>
        <taxon>Bacteria</taxon>
        <taxon>Pseudomonadati</taxon>
        <taxon>Pseudomonadota</taxon>
        <taxon>Alphaproteobacteria</taxon>
        <taxon>Hyphomicrobiales</taxon>
        <taxon>Xanthobacteraceae</taxon>
        <taxon>Ancylobacter</taxon>
    </lineage>
</organism>
<dbReference type="EMBL" id="CP083239">
    <property type="protein sequence ID" value="UOK72524.1"/>
    <property type="molecule type" value="Genomic_DNA"/>
</dbReference>
<dbReference type="RefSeq" id="WP_244450221.1">
    <property type="nucleotide sequence ID" value="NZ_CP083239.1"/>
</dbReference>
<dbReference type="InterPro" id="IPR004670">
    <property type="entry name" value="NhaA"/>
</dbReference>
<feature type="transmembrane region" description="Helical" evidence="6">
    <location>
        <begin position="27"/>
        <end position="49"/>
    </location>
</feature>
<feature type="transmembrane region" description="Helical" evidence="6">
    <location>
        <begin position="200"/>
        <end position="220"/>
    </location>
</feature>
<feature type="transmembrane region" description="Helical" evidence="6">
    <location>
        <begin position="315"/>
        <end position="335"/>
    </location>
</feature>
<evidence type="ECO:0000256" key="5">
    <source>
        <dbReference type="ARBA" id="ARBA00023136"/>
    </source>
</evidence>
<evidence type="ECO:0000256" key="1">
    <source>
        <dbReference type="ARBA" id="ARBA00004429"/>
    </source>
</evidence>
<keyword evidence="2 6" id="KW-1003">Cell membrane</keyword>
<evidence type="ECO:0000313" key="8">
    <source>
        <dbReference type="Proteomes" id="UP000831684"/>
    </source>
</evidence>
<keyword evidence="6" id="KW-0813">Transport</keyword>
<gene>
    <name evidence="6 7" type="primary">nhaA</name>
    <name evidence="7" type="ORF">K9D25_07425</name>
</gene>
<dbReference type="Pfam" id="PF06965">
    <property type="entry name" value="Na_H_antiport_1"/>
    <property type="match status" value="1"/>
</dbReference>